<protein>
    <submittedName>
        <fullName evidence="1">Tetratricopeptide repeat protein</fullName>
    </submittedName>
</protein>
<dbReference type="Gene3D" id="1.25.40.10">
    <property type="entry name" value="Tetratricopeptide repeat domain"/>
    <property type="match status" value="1"/>
</dbReference>
<dbReference type="SUPFAM" id="SSF46894">
    <property type="entry name" value="C-terminal effector domain of the bipartite response regulators"/>
    <property type="match status" value="1"/>
</dbReference>
<dbReference type="InterPro" id="IPR036388">
    <property type="entry name" value="WH-like_DNA-bd_sf"/>
</dbReference>
<dbReference type="EMBL" id="LPUY01000052">
    <property type="protein sequence ID" value="KUP93438.1"/>
    <property type="molecule type" value="Genomic_DNA"/>
</dbReference>
<keyword evidence="2" id="KW-1185">Reference proteome</keyword>
<dbReference type="Proteomes" id="UP000068382">
    <property type="component" value="Unassembled WGS sequence"/>
</dbReference>
<evidence type="ECO:0000313" key="2">
    <source>
        <dbReference type="Proteomes" id="UP000068382"/>
    </source>
</evidence>
<dbReference type="InterPro" id="IPR051677">
    <property type="entry name" value="AfsR-DnrI-RedD_regulator"/>
</dbReference>
<dbReference type="InterPro" id="IPR016032">
    <property type="entry name" value="Sig_transdc_resp-reg_C-effctor"/>
</dbReference>
<comment type="caution">
    <text evidence="1">The sequence shown here is derived from an EMBL/GenBank/DDBJ whole genome shotgun (WGS) entry which is preliminary data.</text>
</comment>
<dbReference type="GO" id="GO:0003677">
    <property type="term" value="F:DNA binding"/>
    <property type="evidence" value="ECO:0007669"/>
    <property type="project" value="InterPro"/>
</dbReference>
<sequence>MVTVLKVRQYGAFGVFRPDGEAIQLGAKHQALMALMITAEDGIRTRAFLEHTLWSFAQPEQAKASLRTALSTLRKHIGASASSALVANRERVTLDLSMIEVDTDTTRGDFMEGFELPHEQVFADWLVEMRAQTAIAAPKPQDPPWAPRDRSRVILDELLPSIAVLPFAQRSPGSSTAPLGSILSEELSRQLSRSQAFSVTSYMASRQFSLDEVRPAEVSSVAGVSYLVSGSVFINGHDFIAQIDLHDAHREKVIWTREFKGALSDLLMGQSTSLRDATSQIGQTVVGEAVRLVSFRPLSNLANHTLLMAAIVMMQSKHKDQFEKAIEILDTLLEREMHHPVVLTWAGIWHVMRVQKGMSTDRHKSTLMAENLASAALAQDPAFSLAHTLKGMISSYLTFEFDNAQFSYDKALQDNPNEALALLLKGATRAMQNHPDEGIRLTEAARKLTPLGPQRYYFDSLAASVSLAARDYDRAIELADQSLQENDSYPATLRTKAIALQMSGRSDEARDVVESLMRVTPDFSLSRYMQEHAAAFTPSGQDWVSALREAGVPE</sequence>
<dbReference type="AlphaFoldDB" id="A0A132BYH3"/>
<dbReference type="Pfam" id="PF14559">
    <property type="entry name" value="TPR_19"/>
    <property type="match status" value="1"/>
</dbReference>
<dbReference type="InterPro" id="IPR011990">
    <property type="entry name" value="TPR-like_helical_dom_sf"/>
</dbReference>
<evidence type="ECO:0000313" key="1">
    <source>
        <dbReference type="EMBL" id="KUP93438.1"/>
    </source>
</evidence>
<reference evidence="1 2" key="1">
    <citation type="submission" date="2015-12" db="EMBL/GenBank/DDBJ databases">
        <title>Genome sequence of the marine Rhodobacteraceae strain O3.65, Candidatus Tritonibacter horizontis.</title>
        <authorList>
            <person name="Poehlein A."/>
            <person name="Giebel H.A."/>
            <person name="Voget S."/>
            <person name="Brinkhoff T."/>
        </authorList>
    </citation>
    <scope>NUCLEOTIDE SEQUENCE [LARGE SCALE GENOMIC DNA]</scope>
    <source>
        <strain evidence="1 2">O3.65</strain>
    </source>
</reference>
<gene>
    <name evidence="1" type="ORF">TRIHO_16470</name>
</gene>
<accession>A0A132BYH3</accession>
<name>A0A132BYH3_9RHOB</name>
<dbReference type="OrthoDB" id="9807521at2"/>
<organism evidence="1 2">
    <name type="scientific">Tritonibacter horizontis</name>
    <dbReference type="NCBI Taxonomy" id="1768241"/>
    <lineage>
        <taxon>Bacteria</taxon>
        <taxon>Pseudomonadati</taxon>
        <taxon>Pseudomonadota</taxon>
        <taxon>Alphaproteobacteria</taxon>
        <taxon>Rhodobacterales</taxon>
        <taxon>Paracoccaceae</taxon>
        <taxon>Tritonibacter</taxon>
    </lineage>
</organism>
<dbReference type="SUPFAM" id="SSF52964">
    <property type="entry name" value="TolB, N-terminal domain"/>
    <property type="match status" value="1"/>
</dbReference>
<dbReference type="RefSeq" id="WP_068241946.1">
    <property type="nucleotide sequence ID" value="NZ_LPUY01000052.1"/>
</dbReference>
<dbReference type="SUPFAM" id="SSF48452">
    <property type="entry name" value="TPR-like"/>
    <property type="match status" value="1"/>
</dbReference>
<proteinExistence type="predicted"/>
<dbReference type="Gene3D" id="3.40.50.10070">
    <property type="entry name" value="TolB, N-terminal domain"/>
    <property type="match status" value="1"/>
</dbReference>
<dbReference type="PATRIC" id="fig|1768241.3.peg.1728"/>
<dbReference type="Gene3D" id="1.10.10.10">
    <property type="entry name" value="Winged helix-like DNA-binding domain superfamily/Winged helix DNA-binding domain"/>
    <property type="match status" value="1"/>
</dbReference>
<dbReference type="GO" id="GO:0006355">
    <property type="term" value="P:regulation of DNA-templated transcription"/>
    <property type="evidence" value="ECO:0007669"/>
    <property type="project" value="InterPro"/>
</dbReference>
<dbReference type="PANTHER" id="PTHR35807">
    <property type="entry name" value="TRANSCRIPTIONAL REGULATOR REDD-RELATED"/>
    <property type="match status" value="1"/>
</dbReference>